<organism evidence="2">
    <name type="scientific">Lepeophtheirus salmonis</name>
    <name type="common">Salmon louse</name>
    <name type="synonym">Caligus salmonis</name>
    <dbReference type="NCBI Taxonomy" id="72036"/>
    <lineage>
        <taxon>Eukaryota</taxon>
        <taxon>Metazoa</taxon>
        <taxon>Ecdysozoa</taxon>
        <taxon>Arthropoda</taxon>
        <taxon>Crustacea</taxon>
        <taxon>Multicrustacea</taxon>
        <taxon>Hexanauplia</taxon>
        <taxon>Copepoda</taxon>
        <taxon>Siphonostomatoida</taxon>
        <taxon>Caligidae</taxon>
        <taxon>Lepeophtheirus</taxon>
    </lineage>
</organism>
<evidence type="ECO:0000313" key="2">
    <source>
        <dbReference type="EMBL" id="CDW49469.1"/>
    </source>
</evidence>
<reference evidence="2" key="1">
    <citation type="submission" date="2014-05" db="EMBL/GenBank/DDBJ databases">
        <authorList>
            <person name="Chronopoulou M."/>
        </authorList>
    </citation>
    <scope>NUCLEOTIDE SEQUENCE</scope>
    <source>
        <tissue evidence="2">Whole organism</tissue>
    </source>
</reference>
<feature type="non-terminal residue" evidence="2">
    <location>
        <position position="1"/>
    </location>
</feature>
<dbReference type="AlphaFoldDB" id="A0A0K2VG79"/>
<name>A0A0K2VG79_LEPSM</name>
<feature type="region of interest" description="Disordered" evidence="1">
    <location>
        <begin position="40"/>
        <end position="69"/>
    </location>
</feature>
<feature type="non-terminal residue" evidence="2">
    <location>
        <position position="101"/>
    </location>
</feature>
<dbReference type="EMBL" id="HACA01032108">
    <property type="protein sequence ID" value="CDW49469.1"/>
    <property type="molecule type" value="Transcribed_RNA"/>
</dbReference>
<protein>
    <submittedName>
        <fullName evidence="2">Uncharacterized protein</fullName>
    </submittedName>
</protein>
<proteinExistence type="predicted"/>
<evidence type="ECO:0000256" key="1">
    <source>
        <dbReference type="SAM" id="MobiDB-lite"/>
    </source>
</evidence>
<accession>A0A0K2VG79</accession>
<sequence length="101" mass="11372">LKQVPLHEQQPIDPLHPCPGADKPFFLAHKNFISIDVPCSQHAHQRKEDNTPHSGFKDPSTLLVPGRNNLHPERSFRDTSTLLSPGRHLARCTLIQLGMIQ</sequence>